<dbReference type="Proteomes" id="UP000501602">
    <property type="component" value="Chromosome"/>
</dbReference>
<proteinExistence type="predicted"/>
<evidence type="ECO:0000259" key="2">
    <source>
        <dbReference type="Pfam" id="PF14467"/>
    </source>
</evidence>
<dbReference type="RefSeq" id="WP_168658981.1">
    <property type="nucleotide sequence ID" value="NZ_CP051180.1"/>
</dbReference>
<keyword evidence="1" id="KW-0732">Signal</keyword>
<evidence type="ECO:0000313" key="4">
    <source>
        <dbReference type="Proteomes" id="UP000501602"/>
    </source>
</evidence>
<dbReference type="KEGG" id="fes:HER31_01680"/>
<organism evidence="3 4">
    <name type="scientific">Ferrimonas lipolytica</name>
    <dbReference type="NCBI Taxonomy" id="2724191"/>
    <lineage>
        <taxon>Bacteria</taxon>
        <taxon>Pseudomonadati</taxon>
        <taxon>Pseudomonadota</taxon>
        <taxon>Gammaproteobacteria</taxon>
        <taxon>Alteromonadales</taxon>
        <taxon>Ferrimonadaceae</taxon>
        <taxon>Ferrimonas</taxon>
    </lineage>
</organism>
<accession>A0A6H1UAV8</accession>
<protein>
    <submittedName>
        <fullName evidence="3">DUF4426 domain-containing protein</fullName>
    </submittedName>
</protein>
<keyword evidence="4" id="KW-1185">Reference proteome</keyword>
<feature type="chain" id="PRO_5026283207" evidence="1">
    <location>
        <begin position="21"/>
        <end position="145"/>
    </location>
</feature>
<evidence type="ECO:0000256" key="1">
    <source>
        <dbReference type="SAM" id="SignalP"/>
    </source>
</evidence>
<evidence type="ECO:0000313" key="3">
    <source>
        <dbReference type="EMBL" id="QIZ75720.1"/>
    </source>
</evidence>
<dbReference type="Pfam" id="PF14467">
    <property type="entry name" value="DUF4426"/>
    <property type="match status" value="1"/>
</dbReference>
<sequence length="145" mass="16339">MFKSLLLLIASVCLSFTAAAEQKMQVGKYAIHYVTFGSTFLTPEIAKSYGVKRSRYTGLVNISVLDTSQQGEVSAAVAANISGQARDLTGITKNLDFREIREGEAIYYIAELDYRNEETYHFDIDVSHDNDLTTKLKFKQKFYVD</sequence>
<name>A0A6H1UAV8_9GAMM</name>
<dbReference type="AlphaFoldDB" id="A0A6H1UAV8"/>
<feature type="signal peptide" evidence="1">
    <location>
        <begin position="1"/>
        <end position="20"/>
    </location>
</feature>
<dbReference type="EMBL" id="CP051180">
    <property type="protein sequence ID" value="QIZ75720.1"/>
    <property type="molecule type" value="Genomic_DNA"/>
</dbReference>
<feature type="domain" description="DUF4426" evidence="2">
    <location>
        <begin position="24"/>
        <end position="145"/>
    </location>
</feature>
<dbReference type="Gene3D" id="2.60.40.3340">
    <property type="entry name" value="Domain of unknown function DUF4426"/>
    <property type="match status" value="1"/>
</dbReference>
<dbReference type="InterPro" id="IPR025218">
    <property type="entry name" value="DUF4426"/>
</dbReference>
<gene>
    <name evidence="3" type="ORF">HER31_01680</name>
</gene>
<reference evidence="3 4" key="1">
    <citation type="submission" date="2020-04" db="EMBL/GenBank/DDBJ databases">
        <title>Ferrimonas sp. S7 isolated from sea water.</title>
        <authorList>
            <person name="Bae S.S."/>
            <person name="Baek K."/>
        </authorList>
    </citation>
    <scope>NUCLEOTIDE SEQUENCE [LARGE SCALE GENOMIC DNA]</scope>
    <source>
        <strain evidence="3 4">S7</strain>
    </source>
</reference>